<dbReference type="KEGG" id="sla:SERLADRAFT_442642"/>
<dbReference type="HOGENOM" id="CLU_1587495_0_0_1"/>
<sequence>MSDDQHQHYPTSLDQTERTTSPSQQSMSPPQGDTCSSRSGASPDPDHTTKVAAGWPSAIPPHPNHQSGSSLGNKRTRTPPSSSSQPPAHTRAKRYDPSDSALGLLEGYAHEGVEAEERPLLPDLSYVPGVLFLLLSGVGLTRLIDVGSELCFEADDPETLYAEPKRVL</sequence>
<feature type="region of interest" description="Disordered" evidence="1">
    <location>
        <begin position="1"/>
        <end position="99"/>
    </location>
</feature>
<gene>
    <name evidence="2" type="ORF">SERLADRAFT_442642</name>
</gene>
<feature type="compositionally biased region" description="Polar residues" evidence="1">
    <location>
        <begin position="8"/>
        <end position="20"/>
    </location>
</feature>
<dbReference type="GeneID" id="18815761"/>
<proteinExistence type="predicted"/>
<evidence type="ECO:0000313" key="2">
    <source>
        <dbReference type="EMBL" id="EGO19813.1"/>
    </source>
</evidence>
<organism>
    <name type="scientific">Serpula lacrymans var. lacrymans (strain S7.9)</name>
    <name type="common">Dry rot fungus</name>
    <dbReference type="NCBI Taxonomy" id="578457"/>
    <lineage>
        <taxon>Eukaryota</taxon>
        <taxon>Fungi</taxon>
        <taxon>Dikarya</taxon>
        <taxon>Basidiomycota</taxon>
        <taxon>Agaricomycotina</taxon>
        <taxon>Agaricomycetes</taxon>
        <taxon>Agaricomycetidae</taxon>
        <taxon>Boletales</taxon>
        <taxon>Coniophorineae</taxon>
        <taxon>Serpulaceae</taxon>
        <taxon>Serpula</taxon>
    </lineage>
</organism>
<feature type="compositionally biased region" description="Polar residues" evidence="1">
    <location>
        <begin position="64"/>
        <end position="73"/>
    </location>
</feature>
<evidence type="ECO:0000256" key="1">
    <source>
        <dbReference type="SAM" id="MobiDB-lite"/>
    </source>
</evidence>
<feature type="compositionally biased region" description="Low complexity" evidence="1">
    <location>
        <begin position="21"/>
        <end position="31"/>
    </location>
</feature>
<dbReference type="Proteomes" id="UP000008064">
    <property type="component" value="Unassembled WGS sequence"/>
</dbReference>
<protein>
    <submittedName>
        <fullName evidence="2">Uncharacterized protein</fullName>
    </submittedName>
</protein>
<dbReference type="EMBL" id="GL945442">
    <property type="protein sequence ID" value="EGO19813.1"/>
    <property type="molecule type" value="Genomic_DNA"/>
</dbReference>
<name>F8PAH4_SERL9</name>
<reference evidence="2" key="1">
    <citation type="submission" date="2011-04" db="EMBL/GenBank/DDBJ databases">
        <title>Evolution of plant cell wall degrading machinery underlies the functional diversity of forest fungi.</title>
        <authorList>
            <consortium name="US DOE Joint Genome Institute (JGI-PGF)"/>
            <person name="Eastwood D.C."/>
            <person name="Floudas D."/>
            <person name="Binder M."/>
            <person name="Majcherczyk A."/>
            <person name="Schneider P."/>
            <person name="Aerts A."/>
            <person name="Asiegbu F.O."/>
            <person name="Baker S.E."/>
            <person name="Barry K."/>
            <person name="Bendiksby M."/>
            <person name="Blumentritt M."/>
            <person name="Coutinho P.M."/>
            <person name="Cullen D."/>
            <person name="Cullen D."/>
            <person name="Gathman A."/>
            <person name="Goodell B."/>
            <person name="Henrissat B."/>
            <person name="Ihrmark K."/>
            <person name="Kauserud H."/>
            <person name="Kohler A."/>
            <person name="LaButti K."/>
            <person name="Lapidus A."/>
            <person name="Lavin J.L."/>
            <person name="Lee Y.-H."/>
            <person name="Lindquist E."/>
            <person name="Lilly W."/>
            <person name="Lucas S."/>
            <person name="Morin E."/>
            <person name="Murat C."/>
            <person name="Oguiza J.A."/>
            <person name="Park J."/>
            <person name="Pisabarro A.G."/>
            <person name="Riley R."/>
            <person name="Rosling A."/>
            <person name="Salamov A."/>
            <person name="Schmidt O."/>
            <person name="Schmutz J."/>
            <person name="Skrede I."/>
            <person name="Stenlid J."/>
            <person name="Wiebenga A."/>
            <person name="Xie X."/>
            <person name="Kues U."/>
            <person name="Hibbett D.S."/>
            <person name="Hoffmeister D."/>
            <person name="Hogberg N."/>
            <person name="Martin F."/>
            <person name="Grigoriev I.V."/>
            <person name="Watkinson S.C."/>
        </authorList>
    </citation>
    <scope>NUCLEOTIDE SEQUENCE</scope>
    <source>
        <strain evidence="2">S7.9</strain>
    </source>
</reference>
<dbReference type="RefSeq" id="XP_007323248.1">
    <property type="nucleotide sequence ID" value="XM_007323186.1"/>
</dbReference>
<accession>F8PAH4</accession>
<dbReference type="AlphaFoldDB" id="F8PAH4"/>